<dbReference type="GO" id="GO:0006508">
    <property type="term" value="P:proteolysis"/>
    <property type="evidence" value="ECO:0007669"/>
    <property type="project" value="InterPro"/>
</dbReference>
<evidence type="ECO:0000256" key="1">
    <source>
        <dbReference type="SAM" id="SignalP"/>
    </source>
</evidence>
<dbReference type="InterPro" id="IPR021109">
    <property type="entry name" value="Peptidase_aspartic_dom_sf"/>
</dbReference>
<gene>
    <name evidence="3" type="ORF">RND81_03G012200</name>
</gene>
<name>A0AAW1M3H9_SAPOF</name>
<keyword evidence="4" id="KW-1185">Reference proteome</keyword>
<organism evidence="3 4">
    <name type="scientific">Saponaria officinalis</name>
    <name type="common">Common soapwort</name>
    <name type="synonym">Lychnis saponaria</name>
    <dbReference type="NCBI Taxonomy" id="3572"/>
    <lineage>
        <taxon>Eukaryota</taxon>
        <taxon>Viridiplantae</taxon>
        <taxon>Streptophyta</taxon>
        <taxon>Embryophyta</taxon>
        <taxon>Tracheophyta</taxon>
        <taxon>Spermatophyta</taxon>
        <taxon>Magnoliopsida</taxon>
        <taxon>eudicotyledons</taxon>
        <taxon>Gunneridae</taxon>
        <taxon>Pentapetalae</taxon>
        <taxon>Caryophyllales</taxon>
        <taxon>Caryophyllaceae</taxon>
        <taxon>Caryophylleae</taxon>
        <taxon>Saponaria</taxon>
    </lineage>
</organism>
<protein>
    <recommendedName>
        <fullName evidence="2">Peptidase A1 domain-containing protein</fullName>
    </recommendedName>
</protein>
<dbReference type="AlphaFoldDB" id="A0AAW1M3H9"/>
<accession>A0AAW1M3H9</accession>
<evidence type="ECO:0000313" key="4">
    <source>
        <dbReference type="Proteomes" id="UP001443914"/>
    </source>
</evidence>
<dbReference type="SUPFAM" id="SSF50630">
    <property type="entry name" value="Acid proteases"/>
    <property type="match status" value="1"/>
</dbReference>
<dbReference type="Pfam" id="PF00026">
    <property type="entry name" value="Asp"/>
    <property type="match status" value="1"/>
</dbReference>
<comment type="caution">
    <text evidence="3">The sequence shown here is derived from an EMBL/GenBank/DDBJ whole genome shotgun (WGS) entry which is preliminary data.</text>
</comment>
<dbReference type="Proteomes" id="UP001443914">
    <property type="component" value="Unassembled WGS sequence"/>
</dbReference>
<keyword evidence="1" id="KW-0732">Signal</keyword>
<proteinExistence type="predicted"/>
<evidence type="ECO:0000259" key="2">
    <source>
        <dbReference type="PROSITE" id="PS51767"/>
    </source>
</evidence>
<feature type="chain" id="PRO_5044024915" description="Peptidase A1 domain-containing protein" evidence="1">
    <location>
        <begin position="25"/>
        <end position="135"/>
    </location>
</feature>
<sequence>MASLSCLCLLLCLMSSLFILPTFSFPYTLDLSHVPINNNLMSAKDITVELAKSALERAYYLKHQSKLSSAPSYDLYPRYGAYTVLLSFGNPSQTLPVIFDTGSSFIWVPSSFGFELFTFNPELSSTNFPITCNNK</sequence>
<dbReference type="PROSITE" id="PS51767">
    <property type="entry name" value="PEPTIDASE_A1"/>
    <property type="match status" value="1"/>
</dbReference>
<evidence type="ECO:0000313" key="3">
    <source>
        <dbReference type="EMBL" id="KAK9740111.1"/>
    </source>
</evidence>
<dbReference type="Gene3D" id="2.40.70.10">
    <property type="entry name" value="Acid Proteases"/>
    <property type="match status" value="1"/>
</dbReference>
<dbReference type="GO" id="GO:0004190">
    <property type="term" value="F:aspartic-type endopeptidase activity"/>
    <property type="evidence" value="ECO:0007669"/>
    <property type="project" value="InterPro"/>
</dbReference>
<dbReference type="EMBL" id="JBDFQZ010000003">
    <property type="protein sequence ID" value="KAK9740111.1"/>
    <property type="molecule type" value="Genomic_DNA"/>
</dbReference>
<dbReference type="PROSITE" id="PS00141">
    <property type="entry name" value="ASP_PROTEASE"/>
    <property type="match status" value="1"/>
</dbReference>
<reference evidence="3" key="1">
    <citation type="submission" date="2024-03" db="EMBL/GenBank/DDBJ databases">
        <title>WGS assembly of Saponaria officinalis var. Norfolk2.</title>
        <authorList>
            <person name="Jenkins J."/>
            <person name="Shu S."/>
            <person name="Grimwood J."/>
            <person name="Barry K."/>
            <person name="Goodstein D."/>
            <person name="Schmutz J."/>
            <person name="Leebens-Mack J."/>
            <person name="Osbourn A."/>
        </authorList>
    </citation>
    <scope>NUCLEOTIDE SEQUENCE [LARGE SCALE GENOMIC DNA]</scope>
    <source>
        <strain evidence="3">JIC</strain>
    </source>
</reference>
<feature type="domain" description="Peptidase A1" evidence="2">
    <location>
        <begin position="82"/>
        <end position="135"/>
    </location>
</feature>
<feature type="signal peptide" evidence="1">
    <location>
        <begin position="1"/>
        <end position="24"/>
    </location>
</feature>
<dbReference type="InterPro" id="IPR001969">
    <property type="entry name" value="Aspartic_peptidase_AS"/>
</dbReference>
<dbReference type="InterPro" id="IPR033121">
    <property type="entry name" value="PEPTIDASE_A1"/>
</dbReference>